<feature type="compositionally biased region" description="Low complexity" evidence="1">
    <location>
        <begin position="536"/>
        <end position="559"/>
    </location>
</feature>
<keyword evidence="2" id="KW-0812">Transmembrane</keyword>
<dbReference type="InterPro" id="IPR001206">
    <property type="entry name" value="Diacylglycerol_kinase_cat_dom"/>
</dbReference>
<dbReference type="Gene3D" id="2.60.200.40">
    <property type="match status" value="1"/>
</dbReference>
<organism evidence="3 4">
    <name type="scientific">Prauserella marina</name>
    <dbReference type="NCBI Taxonomy" id="530584"/>
    <lineage>
        <taxon>Bacteria</taxon>
        <taxon>Bacillati</taxon>
        <taxon>Actinomycetota</taxon>
        <taxon>Actinomycetes</taxon>
        <taxon>Pseudonocardiales</taxon>
        <taxon>Pseudonocardiaceae</taxon>
        <taxon>Prauserella</taxon>
    </lineage>
</organism>
<evidence type="ECO:0000313" key="3">
    <source>
        <dbReference type="EMBL" id="SDC08820.1"/>
    </source>
</evidence>
<keyword evidence="3" id="KW-0418">Kinase</keyword>
<evidence type="ECO:0000256" key="2">
    <source>
        <dbReference type="SAM" id="Phobius"/>
    </source>
</evidence>
<keyword evidence="2" id="KW-0472">Membrane</keyword>
<dbReference type="AlphaFoldDB" id="A0A1G6IQV8"/>
<dbReference type="SUPFAM" id="SSF111331">
    <property type="entry name" value="NAD kinase/diacylglycerol kinase-like"/>
    <property type="match status" value="1"/>
</dbReference>
<evidence type="ECO:0000256" key="1">
    <source>
        <dbReference type="SAM" id="MobiDB-lite"/>
    </source>
</evidence>
<dbReference type="STRING" id="530584.SAMN05421630_101378"/>
<feature type="transmembrane region" description="Helical" evidence="2">
    <location>
        <begin position="21"/>
        <end position="40"/>
    </location>
</feature>
<feature type="compositionally biased region" description="Polar residues" evidence="1">
    <location>
        <begin position="561"/>
        <end position="571"/>
    </location>
</feature>
<gene>
    <name evidence="3" type="ORF">SAMN05421630_101378</name>
</gene>
<dbReference type="PROSITE" id="PS50146">
    <property type="entry name" value="DAGK"/>
    <property type="match status" value="1"/>
</dbReference>
<protein>
    <submittedName>
        <fullName evidence="3">Diacylglycerol kinase family enzyme</fullName>
    </submittedName>
</protein>
<dbReference type="EMBL" id="FMZE01000001">
    <property type="protein sequence ID" value="SDC08820.1"/>
    <property type="molecule type" value="Genomic_DNA"/>
</dbReference>
<dbReference type="GO" id="GO:0016301">
    <property type="term" value="F:kinase activity"/>
    <property type="evidence" value="ECO:0007669"/>
    <property type="project" value="UniProtKB-KW"/>
</dbReference>
<proteinExistence type="predicted"/>
<evidence type="ECO:0000313" key="4">
    <source>
        <dbReference type="Proteomes" id="UP000199494"/>
    </source>
</evidence>
<dbReference type="Pfam" id="PF00781">
    <property type="entry name" value="DAGK_cat"/>
    <property type="match status" value="1"/>
</dbReference>
<dbReference type="InterPro" id="IPR016064">
    <property type="entry name" value="NAD/diacylglycerol_kinase_sf"/>
</dbReference>
<feature type="region of interest" description="Disordered" evidence="1">
    <location>
        <begin position="531"/>
        <end position="583"/>
    </location>
</feature>
<dbReference type="Proteomes" id="UP000199494">
    <property type="component" value="Unassembled WGS sequence"/>
</dbReference>
<keyword evidence="3" id="KW-0808">Transferase</keyword>
<accession>A0A1G6IQV8</accession>
<dbReference type="InterPro" id="IPR017438">
    <property type="entry name" value="ATP-NAD_kinase_N"/>
</dbReference>
<sequence>MRTVSAHAGTARPSVWRVVNAAVAIATALAALGVTIAFIADSPVRVVLAVVLLAVAVSGSWAALVNRGARRLLACSVAVVTLLSLLALPGPRTYLVLMVVIGLCLLSTAAARVALAGEVGSASPGARVPPAARGVLLLNPRSGGGKVERFRLDTTARERGVATVVMSAGDDVRALAERAVAEGADVLGMAGGDGSQAIVADVAREHGVAFVCVPAGTRNHFALDLGLDRDDMPTALDAFGPAIERRVDLAAVNGRVFVNNASLGVYAALVRSPGYREAKFATVARTLPDLLGPKAASADLRFTGPGPVEGPPADIVVVSNGAYRLEHLTGFGSRERLDAGTLGVVTISVDRAVDVPALVSAELTGRLRDFHGYRSWLTPEFIVDSGQALVDVGIDGEELRLPPPLRFISLPSALRVRVPRPPHPPMEAVRVFRVRWPGSCVSCYGGRPDGRRDSTGRHRPDDRSRTGPHTTCDSSSASANACRSRSSCSCERFVVISEAPVSLNEPSTRSATASLLTTNSADVPGTTCRLTSATKSSSIPAWASEPASAPKAAPTAVPSRGTKNSSPNRNPQKPPPSAPLPVSLPRSLVLGFFLPSGQET</sequence>
<name>A0A1G6IQV8_9PSEU</name>
<keyword evidence="4" id="KW-1185">Reference proteome</keyword>
<feature type="transmembrane region" description="Helical" evidence="2">
    <location>
        <begin position="72"/>
        <end position="88"/>
    </location>
</feature>
<feature type="compositionally biased region" description="Basic and acidic residues" evidence="1">
    <location>
        <begin position="448"/>
        <end position="465"/>
    </location>
</feature>
<dbReference type="Gene3D" id="3.40.50.10330">
    <property type="entry name" value="Probable inorganic polyphosphate/atp-NAD kinase, domain 1"/>
    <property type="match status" value="1"/>
</dbReference>
<feature type="transmembrane region" description="Helical" evidence="2">
    <location>
        <begin position="46"/>
        <end position="65"/>
    </location>
</feature>
<reference evidence="3 4" key="1">
    <citation type="submission" date="2016-10" db="EMBL/GenBank/DDBJ databases">
        <authorList>
            <person name="de Groot N.N."/>
        </authorList>
    </citation>
    <scope>NUCLEOTIDE SEQUENCE [LARGE SCALE GENOMIC DNA]</scope>
    <source>
        <strain evidence="3 4">CGMCC 4.5506</strain>
    </source>
</reference>
<feature type="region of interest" description="Disordered" evidence="1">
    <location>
        <begin position="447"/>
        <end position="480"/>
    </location>
</feature>
<keyword evidence="2" id="KW-1133">Transmembrane helix</keyword>